<protein>
    <submittedName>
        <fullName evidence="1">Uncharacterized protein</fullName>
    </submittedName>
</protein>
<evidence type="ECO:0000313" key="4">
    <source>
        <dbReference type="Proteomes" id="UP000255139"/>
    </source>
</evidence>
<evidence type="ECO:0000313" key="2">
    <source>
        <dbReference type="EMBL" id="TLD99990.1"/>
    </source>
</evidence>
<organism evidence="1 4">
    <name type="scientific">Helicobacter muridarum</name>
    <dbReference type="NCBI Taxonomy" id="216"/>
    <lineage>
        <taxon>Bacteria</taxon>
        <taxon>Pseudomonadati</taxon>
        <taxon>Campylobacterota</taxon>
        <taxon>Epsilonproteobacteria</taxon>
        <taxon>Campylobacterales</taxon>
        <taxon>Helicobacteraceae</taxon>
        <taxon>Helicobacter</taxon>
    </lineage>
</organism>
<dbReference type="EMBL" id="UGJE01000002">
    <property type="protein sequence ID" value="STQ87060.1"/>
    <property type="molecule type" value="Genomic_DNA"/>
</dbReference>
<sequence length="194" mass="22339">MLIFSNLGICKYFVEITHYEDSKSIMADSYALICIDNCEKLESYFLLGLELKKQEIEYAVLLGREANFAINEFNSTSKYPHYTHKNYPSVQNLPTNQMSYLPLNLIILLFSQLGASFCLIDKRNFSLLPFAQSLVNHYLLDIKILALVESYKDIQNCGFWRPIVSDFCQDLQHVVIGIDGIVEKNLLKYKNPCS</sequence>
<dbReference type="OrthoDB" id="5329514at2"/>
<dbReference type="Proteomes" id="UP000255139">
    <property type="component" value="Unassembled WGS sequence"/>
</dbReference>
<proteinExistence type="predicted"/>
<name>A0A099TXQ4_9HELI</name>
<dbReference type="STRING" id="216.LS73_04680"/>
<keyword evidence="4" id="KW-1185">Reference proteome</keyword>
<gene>
    <name evidence="2" type="ORF">LS73_006010</name>
    <name evidence="1" type="ORF">NCTC12714_01875</name>
</gene>
<accession>A0A099TXQ4</accession>
<reference evidence="1 4" key="2">
    <citation type="submission" date="2018-06" db="EMBL/GenBank/DDBJ databases">
        <authorList>
            <consortium name="Pathogen Informatics"/>
            <person name="Doyle S."/>
        </authorList>
    </citation>
    <scope>NUCLEOTIDE SEQUENCE [LARGE SCALE GENOMIC DNA]</scope>
    <source>
        <strain evidence="1 4">NCTC12714</strain>
    </source>
</reference>
<dbReference type="Proteomes" id="UP000029922">
    <property type="component" value="Unassembled WGS sequence"/>
</dbReference>
<dbReference type="RefSeq" id="WP_034557895.1">
    <property type="nucleotide sequence ID" value="NZ_FZML01000051.1"/>
</dbReference>
<evidence type="ECO:0000313" key="3">
    <source>
        <dbReference type="Proteomes" id="UP000029922"/>
    </source>
</evidence>
<reference evidence="2 3" key="1">
    <citation type="journal article" date="2014" name="Genome Announc.">
        <title>Draft genome sequences of eight enterohepatic helicobacter species isolated from both laboratory and wild rodents.</title>
        <authorList>
            <person name="Sheh A."/>
            <person name="Shen Z."/>
            <person name="Fox J.G."/>
        </authorList>
    </citation>
    <scope>NUCLEOTIDE SEQUENCE [LARGE SCALE GENOMIC DNA]</scope>
    <source>
        <strain evidence="2 3">ST1</strain>
    </source>
</reference>
<dbReference type="EMBL" id="JRPD02000012">
    <property type="protein sequence ID" value="TLD99990.1"/>
    <property type="molecule type" value="Genomic_DNA"/>
</dbReference>
<evidence type="ECO:0000313" key="1">
    <source>
        <dbReference type="EMBL" id="STQ87060.1"/>
    </source>
</evidence>
<dbReference type="AlphaFoldDB" id="A0A099TXQ4"/>